<keyword evidence="3" id="KW-1185">Reference proteome</keyword>
<dbReference type="InterPro" id="IPR053151">
    <property type="entry name" value="RNase_H-like"/>
</dbReference>
<dbReference type="GO" id="GO:0003676">
    <property type="term" value="F:nucleic acid binding"/>
    <property type="evidence" value="ECO:0007669"/>
    <property type="project" value="InterPro"/>
</dbReference>
<dbReference type="InterPro" id="IPR002156">
    <property type="entry name" value="RNaseH_domain"/>
</dbReference>
<dbReference type="AlphaFoldDB" id="A0AAW2DFM7"/>
<name>A0AAW2DFM7_9ROSI</name>
<dbReference type="Gene3D" id="3.30.420.10">
    <property type="entry name" value="Ribonuclease H-like superfamily/Ribonuclease H"/>
    <property type="match status" value="1"/>
</dbReference>
<dbReference type="Pfam" id="PF13456">
    <property type="entry name" value="RVT_3"/>
    <property type="match status" value="1"/>
</dbReference>
<dbReference type="PANTHER" id="PTHR47723:SF19">
    <property type="entry name" value="POLYNUCLEOTIDYL TRANSFERASE, RIBONUCLEASE H-LIKE SUPERFAMILY PROTEIN"/>
    <property type="match status" value="1"/>
</dbReference>
<comment type="caution">
    <text evidence="2">The sequence shown here is derived from an EMBL/GenBank/DDBJ whole genome shotgun (WGS) entry which is preliminary data.</text>
</comment>
<dbReference type="CDD" id="cd06222">
    <property type="entry name" value="RNase_H_like"/>
    <property type="match status" value="1"/>
</dbReference>
<dbReference type="EMBL" id="JAZDWU010000003">
    <property type="protein sequence ID" value="KAL0008379.1"/>
    <property type="molecule type" value="Genomic_DNA"/>
</dbReference>
<evidence type="ECO:0000259" key="1">
    <source>
        <dbReference type="Pfam" id="PF13456"/>
    </source>
</evidence>
<protein>
    <recommendedName>
        <fullName evidence="1">RNase H type-1 domain-containing protein</fullName>
    </recommendedName>
</protein>
<dbReference type="InterPro" id="IPR044730">
    <property type="entry name" value="RNase_H-like_dom_plant"/>
</dbReference>
<dbReference type="Proteomes" id="UP001459277">
    <property type="component" value="Unassembled WGS sequence"/>
</dbReference>
<organism evidence="2 3">
    <name type="scientific">Lithocarpus litseifolius</name>
    <dbReference type="NCBI Taxonomy" id="425828"/>
    <lineage>
        <taxon>Eukaryota</taxon>
        <taxon>Viridiplantae</taxon>
        <taxon>Streptophyta</taxon>
        <taxon>Embryophyta</taxon>
        <taxon>Tracheophyta</taxon>
        <taxon>Spermatophyta</taxon>
        <taxon>Magnoliopsida</taxon>
        <taxon>eudicotyledons</taxon>
        <taxon>Gunneridae</taxon>
        <taxon>Pentapetalae</taxon>
        <taxon>rosids</taxon>
        <taxon>fabids</taxon>
        <taxon>Fagales</taxon>
        <taxon>Fagaceae</taxon>
        <taxon>Lithocarpus</taxon>
    </lineage>
</organism>
<proteinExistence type="predicted"/>
<dbReference type="PANTHER" id="PTHR47723">
    <property type="entry name" value="OS05G0353850 PROTEIN"/>
    <property type="match status" value="1"/>
</dbReference>
<dbReference type="InterPro" id="IPR036691">
    <property type="entry name" value="Endo/exonu/phosph_ase_sf"/>
</dbReference>
<accession>A0AAW2DFM7</accession>
<gene>
    <name evidence="2" type="ORF">SO802_009881</name>
</gene>
<dbReference type="InterPro" id="IPR036397">
    <property type="entry name" value="RNaseH_sf"/>
</dbReference>
<evidence type="ECO:0000313" key="2">
    <source>
        <dbReference type="EMBL" id="KAL0008379.1"/>
    </source>
</evidence>
<dbReference type="Gene3D" id="3.60.10.10">
    <property type="entry name" value="Endonuclease/exonuclease/phosphatase"/>
    <property type="match status" value="1"/>
</dbReference>
<dbReference type="InterPro" id="IPR012337">
    <property type="entry name" value="RNaseH-like_sf"/>
</dbReference>
<feature type="domain" description="RNase H type-1" evidence="1">
    <location>
        <begin position="458"/>
        <end position="580"/>
    </location>
</feature>
<reference evidence="2 3" key="1">
    <citation type="submission" date="2024-01" db="EMBL/GenBank/DDBJ databases">
        <title>A telomere-to-telomere, gap-free genome of sweet tea (Lithocarpus litseifolius).</title>
        <authorList>
            <person name="Zhou J."/>
        </authorList>
    </citation>
    <scope>NUCLEOTIDE SEQUENCE [LARGE SCALE GENOMIC DNA]</scope>
    <source>
        <strain evidence="2">Zhou-2022a</strain>
        <tissue evidence="2">Leaf</tissue>
    </source>
</reference>
<dbReference type="GO" id="GO:0004523">
    <property type="term" value="F:RNA-DNA hybrid ribonuclease activity"/>
    <property type="evidence" value="ECO:0007669"/>
    <property type="project" value="InterPro"/>
</dbReference>
<dbReference type="SUPFAM" id="SSF53098">
    <property type="entry name" value="Ribonuclease H-like"/>
    <property type="match status" value="1"/>
</dbReference>
<dbReference type="SUPFAM" id="SSF56219">
    <property type="entry name" value="DNase I-like"/>
    <property type="match status" value="1"/>
</dbReference>
<evidence type="ECO:0000313" key="3">
    <source>
        <dbReference type="Proteomes" id="UP001459277"/>
    </source>
</evidence>
<sequence>MTPKYKLHTPKVTRGGGLVLFWKKDFDLKIESSSLNHIDVIIKAGKENAWRFTGFYGAPETQLRSESWNLLRDLDGQSPLPWLCAGDFNELLKSHEKLGGRLRSYGQMQLFREALDECGLFDLNFIGKKFTWFKHYPNGGSVWERLDRAVCTAEWFSLFPATKVRTLSCVSSDHNPIIILPDGIAPKKLKPWRFEQLWLECEGCHDTITAAWSEVSWASPMVEVMNKIENCKNQLRRWSKNSVCNISNTLVEKKKSLELAEAAAVRGGSMDFFLQLKSEVNDLLRMEEKLWQQRAHDHWMVSGDKNSGYFHNRASQKFRRNTITELKGSNGEMVLGDDEIAALVVGYYNTLFSSSTPSHIEDVLQHTLRVVIRSLKQNLHRVLLPGRVSCLRENLLRRMLGGGLEMVPSLPLVQIGVFAQDYLRSFKTRVSQASHSTGSGHPSQKHWLPPPPECFKDNFDGAMFNESDEAGLGVVIRNSRGQVMVALSEKIKKPPSVVALELLAARRAAVLVSETGFQNSVFEGDSLAVVKSLQGSGMENSAVGHILKDTLSIVSLLKSFSFSHVIRQGNAVAHALAQRARLSFPLQVWMESVPPDLNAVLLADLQPSVLML</sequence>